<evidence type="ECO:0000313" key="2">
    <source>
        <dbReference type="EMBL" id="SAL30775.1"/>
    </source>
</evidence>
<proteinExistence type="predicted"/>
<dbReference type="GO" id="GO:0008410">
    <property type="term" value="F:CoA-transferase activity"/>
    <property type="evidence" value="ECO:0007669"/>
    <property type="project" value="TreeGrafter"/>
</dbReference>
<dbReference type="PANTHER" id="PTHR48207:SF4">
    <property type="entry name" value="BLL6097 PROTEIN"/>
    <property type="match status" value="1"/>
</dbReference>
<keyword evidence="3" id="KW-1185">Reference proteome</keyword>
<dbReference type="SUPFAM" id="SSF89796">
    <property type="entry name" value="CoA-transferase family III (CaiB/BaiF)"/>
    <property type="match status" value="1"/>
</dbReference>
<evidence type="ECO:0000256" key="1">
    <source>
        <dbReference type="ARBA" id="ARBA00022679"/>
    </source>
</evidence>
<organism evidence="2 3">
    <name type="scientific">Caballeronia concitans</name>
    <dbReference type="NCBI Taxonomy" id="1777133"/>
    <lineage>
        <taxon>Bacteria</taxon>
        <taxon>Pseudomonadati</taxon>
        <taxon>Pseudomonadota</taxon>
        <taxon>Betaproteobacteria</taxon>
        <taxon>Burkholderiales</taxon>
        <taxon>Burkholderiaceae</taxon>
        <taxon>Caballeronia</taxon>
    </lineage>
</organism>
<dbReference type="EMBL" id="FCNV02000004">
    <property type="protein sequence ID" value="SAL30775.1"/>
    <property type="molecule type" value="Genomic_DNA"/>
</dbReference>
<sequence>MADTKAADTNPAAASTEQGGGPLAGMRVIELAHIMSGPICGMMLADMGADVIKVEKIPGGDDCRRFAPILPSGESASFMIVNRNKRGIALNLKTEGGKEVLKKMLATADVVTENYRRGTMEKLGMGYEALKAVNPGLIYCAISGYGRSGPMADKGGFDLIAQGLSGLMSMTGEPGQAPIKAGSPVTDINAGILAALGISAAYAKKKSTGLGQMVDTSLFEAGLQQMYWAFANYFADGTVLPKAGSANPTSAPYQAFRTRDGWVNIGAANQSNYERLVGVLNIPGLADDERFQTNAGRLKHREALVEILTARLVERTTNEWLAAFDAIGLPSGAVLSVPEASSHEQAVARGMIVETEHPLAGSMRGIGLPIHFSDGCTAPSRSAPLLGQHTAEVLGEYGFDDARIQSLKDEGAILEAEALAG</sequence>
<gene>
    <name evidence="2" type="ORF">AWB72_02638</name>
</gene>
<dbReference type="Gene3D" id="3.30.1540.10">
    <property type="entry name" value="formyl-coa transferase, domain 3"/>
    <property type="match status" value="1"/>
</dbReference>
<evidence type="ECO:0000313" key="3">
    <source>
        <dbReference type="Proteomes" id="UP000198263"/>
    </source>
</evidence>
<accession>A0A658QX66</accession>
<keyword evidence="1" id="KW-0808">Transferase</keyword>
<dbReference type="InterPro" id="IPR023606">
    <property type="entry name" value="CoA-Trfase_III_dom_1_sf"/>
</dbReference>
<dbReference type="AlphaFoldDB" id="A0A658QX66"/>
<name>A0A658QX66_9BURK</name>
<dbReference type="InterPro" id="IPR050483">
    <property type="entry name" value="CoA-transferase_III_domain"/>
</dbReference>
<reference evidence="2 3" key="1">
    <citation type="submission" date="2016-01" db="EMBL/GenBank/DDBJ databases">
        <authorList>
            <person name="Peeters C."/>
        </authorList>
    </citation>
    <scope>NUCLEOTIDE SEQUENCE [LARGE SCALE GENOMIC DNA]</scope>
    <source>
        <strain evidence="2">LMG 29315</strain>
    </source>
</reference>
<dbReference type="Proteomes" id="UP000198263">
    <property type="component" value="Unassembled WGS sequence"/>
</dbReference>
<dbReference type="InterPro" id="IPR003673">
    <property type="entry name" value="CoA-Trfase_fam_III"/>
</dbReference>
<dbReference type="Gene3D" id="3.40.50.10540">
    <property type="entry name" value="Crotonobetainyl-coa:carnitine coa-transferase, domain 1"/>
    <property type="match status" value="1"/>
</dbReference>
<protein>
    <submittedName>
        <fullName evidence="2">L-carnitine dehydratase/bile acid-inducible protein F</fullName>
    </submittedName>
</protein>
<dbReference type="InterPro" id="IPR044855">
    <property type="entry name" value="CoA-Trfase_III_dom3_sf"/>
</dbReference>
<dbReference type="PANTHER" id="PTHR48207">
    <property type="entry name" value="SUCCINATE--HYDROXYMETHYLGLUTARATE COA-TRANSFERASE"/>
    <property type="match status" value="1"/>
</dbReference>
<dbReference type="Pfam" id="PF02515">
    <property type="entry name" value="CoA_transf_3"/>
    <property type="match status" value="1"/>
</dbReference>
<comment type="caution">
    <text evidence="2">The sequence shown here is derived from an EMBL/GenBank/DDBJ whole genome shotgun (WGS) entry which is preliminary data.</text>
</comment>